<dbReference type="SUPFAM" id="SSF53720">
    <property type="entry name" value="ALDH-like"/>
    <property type="match status" value="1"/>
</dbReference>
<keyword evidence="1" id="KW-0560">Oxidoreductase</keyword>
<dbReference type="InterPro" id="IPR016161">
    <property type="entry name" value="Ald_DH/histidinol_DH"/>
</dbReference>
<feature type="domain" description="Aldehyde dehydrogenase" evidence="2">
    <location>
        <begin position="44"/>
        <end position="246"/>
    </location>
</feature>
<sequence length="278" mass="28984">MPKSPKAALKEPTRLSVRKTYKLYIGGSFPRSESGRTYLVDGDNVALASRKDARDAVVAARAAQPKWAAATAYNRGQVVYRIAEMVEARRAEFTALGVPADEVTAAIDRLVWYAGWSDKIAQVTGSANPVAGPYFNLSSPEPTGVIGVIAPPSLLGLVSVVAPAIVTGNTVVALAAGPQVAVTLAEVLATSDVPGGVVNILTGHAAETAPWLASHDDVNGLDLTAVDDAELATELERAAAGTLKRVRRPGSGDFTGDPGTAPMTAFLETKTVWHPKGF</sequence>
<dbReference type="Pfam" id="PF00171">
    <property type="entry name" value="Aldedh"/>
    <property type="match status" value="1"/>
</dbReference>
<comment type="caution">
    <text evidence="3">The sequence shown here is derived from an EMBL/GenBank/DDBJ whole genome shotgun (WGS) entry which is preliminary data.</text>
</comment>
<dbReference type="InterPro" id="IPR016162">
    <property type="entry name" value="Ald_DH_N"/>
</dbReference>
<dbReference type="EMBL" id="BOML01000006">
    <property type="protein sequence ID" value="GID99497.1"/>
    <property type="molecule type" value="Genomic_DNA"/>
</dbReference>
<name>A0ABQ3YPI8_9ACTN</name>
<dbReference type="PANTHER" id="PTHR11699">
    <property type="entry name" value="ALDEHYDE DEHYDROGENASE-RELATED"/>
    <property type="match status" value="1"/>
</dbReference>
<proteinExistence type="predicted"/>
<keyword evidence="4" id="KW-1185">Reference proteome</keyword>
<reference evidence="3 4" key="1">
    <citation type="submission" date="2021-01" db="EMBL/GenBank/DDBJ databases">
        <title>Whole genome shotgun sequence of Actinoplanes durhamensis NBRC 14914.</title>
        <authorList>
            <person name="Komaki H."/>
            <person name="Tamura T."/>
        </authorList>
    </citation>
    <scope>NUCLEOTIDE SEQUENCE [LARGE SCALE GENOMIC DNA]</scope>
    <source>
        <strain evidence="3 4">NBRC 14914</strain>
    </source>
</reference>
<organism evidence="3 4">
    <name type="scientific">Paractinoplanes durhamensis</name>
    <dbReference type="NCBI Taxonomy" id="113563"/>
    <lineage>
        <taxon>Bacteria</taxon>
        <taxon>Bacillati</taxon>
        <taxon>Actinomycetota</taxon>
        <taxon>Actinomycetes</taxon>
        <taxon>Micromonosporales</taxon>
        <taxon>Micromonosporaceae</taxon>
        <taxon>Paractinoplanes</taxon>
    </lineage>
</organism>
<evidence type="ECO:0000313" key="4">
    <source>
        <dbReference type="Proteomes" id="UP000637628"/>
    </source>
</evidence>
<dbReference type="Gene3D" id="3.40.605.10">
    <property type="entry name" value="Aldehyde Dehydrogenase, Chain A, domain 1"/>
    <property type="match status" value="1"/>
</dbReference>
<evidence type="ECO:0000313" key="3">
    <source>
        <dbReference type="EMBL" id="GID99497.1"/>
    </source>
</evidence>
<evidence type="ECO:0000256" key="1">
    <source>
        <dbReference type="ARBA" id="ARBA00023002"/>
    </source>
</evidence>
<accession>A0ABQ3YPI8</accession>
<gene>
    <name evidence="3" type="ORF">Adu01nite_08480</name>
</gene>
<dbReference type="InterPro" id="IPR015590">
    <property type="entry name" value="Aldehyde_DH_dom"/>
</dbReference>
<evidence type="ECO:0000259" key="2">
    <source>
        <dbReference type="Pfam" id="PF00171"/>
    </source>
</evidence>
<dbReference type="Proteomes" id="UP000637628">
    <property type="component" value="Unassembled WGS sequence"/>
</dbReference>
<protein>
    <submittedName>
        <fullName evidence="3">Aldehyde dehydrogenase</fullName>
    </submittedName>
</protein>